<dbReference type="Proteomes" id="UP000070433">
    <property type="component" value="Chromosome"/>
</dbReference>
<evidence type="ECO:0008006" key="5">
    <source>
        <dbReference type="Google" id="ProtNLM"/>
    </source>
</evidence>
<accession>A0A127JV56</accession>
<organism evidence="3 4">
    <name type="scientific">Ramlibacter tataouinensis</name>
    <dbReference type="NCBI Taxonomy" id="94132"/>
    <lineage>
        <taxon>Bacteria</taxon>
        <taxon>Pseudomonadati</taxon>
        <taxon>Pseudomonadota</taxon>
        <taxon>Betaproteobacteria</taxon>
        <taxon>Burkholderiales</taxon>
        <taxon>Comamonadaceae</taxon>
        <taxon>Ramlibacter</taxon>
    </lineage>
</organism>
<dbReference type="Pfam" id="PF11453">
    <property type="entry name" value="DUF2950"/>
    <property type="match status" value="1"/>
</dbReference>
<keyword evidence="4" id="KW-1185">Reference proteome</keyword>
<feature type="chain" id="PRO_5007449763" description="DUF2950 domain-containing protein" evidence="2">
    <location>
        <begin position="25"/>
        <end position="322"/>
    </location>
</feature>
<proteinExistence type="predicted"/>
<evidence type="ECO:0000313" key="3">
    <source>
        <dbReference type="EMBL" id="AMO23886.1"/>
    </source>
</evidence>
<feature type="region of interest" description="Disordered" evidence="1">
    <location>
        <begin position="33"/>
        <end position="53"/>
    </location>
</feature>
<reference evidence="3 4" key="1">
    <citation type="journal article" date="2014" name="Int. J. Syst. Evol. Microbiol.">
        <title>Ramlibacter solisilvae sp. nov., isolated from forest soil, and emended description of the genus Ramlibacter.</title>
        <authorList>
            <person name="Lee H.J."/>
            <person name="Lee S.H."/>
            <person name="Lee S.S."/>
            <person name="Lee J.S."/>
            <person name="Kim Y."/>
            <person name="Kim S.C."/>
            <person name="Jeon C.O."/>
        </authorList>
    </citation>
    <scope>NUCLEOTIDE SEQUENCE [LARGE SCALE GENOMIC DNA]</scope>
    <source>
        <strain evidence="3 4">5-10</strain>
    </source>
</reference>
<sequence length="322" mass="34385">MKKFILLNSVVAAALALAPGWALAQQSAEGQKAASAPKAQAPKPAPPPKSYPSAEAAAAAFTDALRKNDRTALGVVLGQNWRRYVPAEGGPDREDVDAYLADWDKAHKIVNESDSKAVISVGEGGWTLPVPIVKVKSGWRFDPAAGADEMRVRAIGRNELNAMQAALAYVDAQRDYASKDRDKTGVRYYAQKFASSPGKHDGLYWDDPIGKDESPLGPVFAGNKPTGGGYHGYHFRILTGQGKEVPGGAYSYISGGRLRNGFGLIAWPVKYGETGVMSFMLNHEGKLLEKDLGPNTATVAGQMKTFNPDAGWKPAPTQAASK</sequence>
<evidence type="ECO:0000256" key="1">
    <source>
        <dbReference type="SAM" id="MobiDB-lite"/>
    </source>
</evidence>
<gene>
    <name evidence="3" type="ORF">UC35_14705</name>
</gene>
<evidence type="ECO:0000256" key="2">
    <source>
        <dbReference type="SAM" id="SignalP"/>
    </source>
</evidence>
<dbReference type="EMBL" id="CP010951">
    <property type="protein sequence ID" value="AMO23886.1"/>
    <property type="molecule type" value="Genomic_DNA"/>
</dbReference>
<protein>
    <recommendedName>
        <fullName evidence="5">DUF2950 domain-containing protein</fullName>
    </recommendedName>
</protein>
<feature type="signal peptide" evidence="2">
    <location>
        <begin position="1"/>
        <end position="24"/>
    </location>
</feature>
<dbReference type="PATRIC" id="fig|94132.3.peg.2993"/>
<evidence type="ECO:0000313" key="4">
    <source>
        <dbReference type="Proteomes" id="UP000070433"/>
    </source>
</evidence>
<dbReference type="OrthoDB" id="108782at2"/>
<dbReference type="RefSeq" id="WP_082793225.1">
    <property type="nucleotide sequence ID" value="NZ_CP010951.1"/>
</dbReference>
<keyword evidence="2" id="KW-0732">Signal</keyword>
<dbReference type="InterPro" id="IPR021556">
    <property type="entry name" value="DUF2950"/>
</dbReference>
<name>A0A127JV56_9BURK</name>
<feature type="compositionally biased region" description="Low complexity" evidence="1">
    <location>
        <begin position="33"/>
        <end position="42"/>
    </location>
</feature>
<dbReference type="AlphaFoldDB" id="A0A127JV56"/>